<dbReference type="AlphaFoldDB" id="A0A6A4H0T3"/>
<dbReference type="EMBL" id="ML769646">
    <property type="protein sequence ID" value="KAE9390807.1"/>
    <property type="molecule type" value="Genomic_DNA"/>
</dbReference>
<dbReference type="Proteomes" id="UP000799118">
    <property type="component" value="Unassembled WGS sequence"/>
</dbReference>
<sequence>MFGINQWLMTGNQVIHELGGLEYPGQHYEDLAFTYKVDSKAAPESVKIAMFEAITKVNKIWLEPVSWYLNCKMPIDRPLDKRAQIGLEYIRKVGLDVGGFAPALGGSVHSLLDEL</sequence>
<proteinExistence type="predicted"/>
<protein>
    <submittedName>
        <fullName evidence="1">Uncharacterized protein</fullName>
    </submittedName>
</protein>
<evidence type="ECO:0000313" key="1">
    <source>
        <dbReference type="EMBL" id="KAE9390807.1"/>
    </source>
</evidence>
<organism evidence="1 2">
    <name type="scientific">Gymnopus androsaceus JB14</name>
    <dbReference type="NCBI Taxonomy" id="1447944"/>
    <lineage>
        <taxon>Eukaryota</taxon>
        <taxon>Fungi</taxon>
        <taxon>Dikarya</taxon>
        <taxon>Basidiomycota</taxon>
        <taxon>Agaricomycotina</taxon>
        <taxon>Agaricomycetes</taxon>
        <taxon>Agaricomycetidae</taxon>
        <taxon>Agaricales</taxon>
        <taxon>Marasmiineae</taxon>
        <taxon>Omphalotaceae</taxon>
        <taxon>Gymnopus</taxon>
    </lineage>
</organism>
<keyword evidence="2" id="KW-1185">Reference proteome</keyword>
<accession>A0A6A4H0T3</accession>
<name>A0A6A4H0T3_9AGAR</name>
<gene>
    <name evidence="1" type="ORF">BT96DRAFT_945858</name>
</gene>
<reference evidence="1" key="1">
    <citation type="journal article" date="2019" name="Environ. Microbiol.">
        <title>Fungal ecological strategies reflected in gene transcription - a case study of two litter decomposers.</title>
        <authorList>
            <person name="Barbi F."/>
            <person name="Kohler A."/>
            <person name="Barry K."/>
            <person name="Baskaran P."/>
            <person name="Daum C."/>
            <person name="Fauchery L."/>
            <person name="Ihrmark K."/>
            <person name="Kuo A."/>
            <person name="LaButti K."/>
            <person name="Lipzen A."/>
            <person name="Morin E."/>
            <person name="Grigoriev I.V."/>
            <person name="Henrissat B."/>
            <person name="Lindahl B."/>
            <person name="Martin F."/>
        </authorList>
    </citation>
    <scope>NUCLEOTIDE SEQUENCE</scope>
    <source>
        <strain evidence="1">JB14</strain>
    </source>
</reference>
<evidence type="ECO:0000313" key="2">
    <source>
        <dbReference type="Proteomes" id="UP000799118"/>
    </source>
</evidence>